<keyword evidence="4" id="KW-1185">Reference proteome</keyword>
<dbReference type="InterPro" id="IPR012340">
    <property type="entry name" value="NA-bd_OB-fold"/>
</dbReference>
<dbReference type="Gene3D" id="2.40.50.140">
    <property type="entry name" value="Nucleic acid-binding proteins"/>
    <property type="match status" value="1"/>
</dbReference>
<comment type="caution">
    <text evidence="3">The sequence shown here is derived from an EMBL/GenBank/DDBJ whole genome shotgun (WGS) entry which is preliminary data.</text>
</comment>
<dbReference type="EMBL" id="JASCZI010001531">
    <property type="protein sequence ID" value="MED6115130.1"/>
    <property type="molecule type" value="Genomic_DNA"/>
</dbReference>
<dbReference type="InterPro" id="IPR013955">
    <property type="entry name" value="Rep_factor-A_C"/>
</dbReference>
<dbReference type="Proteomes" id="UP001341840">
    <property type="component" value="Unassembled WGS sequence"/>
</dbReference>
<dbReference type="Pfam" id="PF08646">
    <property type="entry name" value="Rep_fac-A_C"/>
    <property type="match status" value="1"/>
</dbReference>
<dbReference type="SUPFAM" id="SSF50249">
    <property type="entry name" value="Nucleic acid-binding proteins"/>
    <property type="match status" value="1"/>
</dbReference>
<evidence type="ECO:0000313" key="3">
    <source>
        <dbReference type="EMBL" id="MED6115130.1"/>
    </source>
</evidence>
<evidence type="ECO:0000313" key="4">
    <source>
        <dbReference type="Proteomes" id="UP001341840"/>
    </source>
</evidence>
<protein>
    <recommendedName>
        <fullName evidence="2">Replication factor A C-terminal domain-containing protein</fullName>
    </recommendedName>
</protein>
<evidence type="ECO:0000256" key="1">
    <source>
        <dbReference type="SAM" id="MobiDB-lite"/>
    </source>
</evidence>
<gene>
    <name evidence="3" type="ORF">PIB30_087293</name>
</gene>
<sequence length="395" mass="43595">MRCGVVETSSPFKPSSDDGADNVDGMRCGRARTRRYGGMVSSEGDGREGGGVLWWPVVVVGKEGSDELRISKSTPVGRTLRGRFLSDPSATLGDAFEAFLQKVMPNLLNQKTSLQSNFYVSKVHIKPDIAEFVAFREGLGVDARRTTSTISRVSSRSTTSAVEEIARGNTCVMKIEGVVKLCKEKELWIAGSVVALNVGERDWYYEGCGACGKKVDMAPDGSYECGQQRCRHTDDDFKLKYKVEVLVYDRTACIALLLWDSVVVPLCGKRADEVVDEDTEELGYPATLDNLIEKRALFKIKVRVNNYEKDDKVYTVDYVCEDEDLISKHLPEEPKDQSNLNKGEIGSTNTLDSVDNLTIAQVDTANQLSVNLVEVMWIWMVSTLPTNSVGGGKEV</sequence>
<evidence type="ECO:0000259" key="2">
    <source>
        <dbReference type="Pfam" id="PF08646"/>
    </source>
</evidence>
<accession>A0ABU6QTW1</accession>
<feature type="domain" description="Replication factor A C-terminal" evidence="2">
    <location>
        <begin position="200"/>
        <end position="313"/>
    </location>
</feature>
<name>A0ABU6QTW1_9FABA</name>
<reference evidence="3 4" key="1">
    <citation type="journal article" date="2023" name="Plants (Basel)">
        <title>Bridging the Gap: Combining Genomics and Transcriptomics Approaches to Understand Stylosanthes scabra, an Orphan Legume from the Brazilian Caatinga.</title>
        <authorList>
            <person name="Ferreira-Neto J.R.C."/>
            <person name="da Silva M.D."/>
            <person name="Binneck E."/>
            <person name="de Melo N.F."/>
            <person name="da Silva R.H."/>
            <person name="de Melo A.L.T.M."/>
            <person name="Pandolfi V."/>
            <person name="Bustamante F.O."/>
            <person name="Brasileiro-Vidal A.C."/>
            <person name="Benko-Iseppon A.M."/>
        </authorList>
    </citation>
    <scope>NUCLEOTIDE SEQUENCE [LARGE SCALE GENOMIC DNA]</scope>
    <source>
        <tissue evidence="3">Leaves</tissue>
    </source>
</reference>
<proteinExistence type="predicted"/>
<feature type="region of interest" description="Disordered" evidence="1">
    <location>
        <begin position="1"/>
        <end position="26"/>
    </location>
</feature>
<organism evidence="3 4">
    <name type="scientific">Stylosanthes scabra</name>
    <dbReference type="NCBI Taxonomy" id="79078"/>
    <lineage>
        <taxon>Eukaryota</taxon>
        <taxon>Viridiplantae</taxon>
        <taxon>Streptophyta</taxon>
        <taxon>Embryophyta</taxon>
        <taxon>Tracheophyta</taxon>
        <taxon>Spermatophyta</taxon>
        <taxon>Magnoliopsida</taxon>
        <taxon>eudicotyledons</taxon>
        <taxon>Gunneridae</taxon>
        <taxon>Pentapetalae</taxon>
        <taxon>rosids</taxon>
        <taxon>fabids</taxon>
        <taxon>Fabales</taxon>
        <taxon>Fabaceae</taxon>
        <taxon>Papilionoideae</taxon>
        <taxon>50 kb inversion clade</taxon>
        <taxon>dalbergioids sensu lato</taxon>
        <taxon>Dalbergieae</taxon>
        <taxon>Pterocarpus clade</taxon>
        <taxon>Stylosanthes</taxon>
    </lineage>
</organism>